<reference evidence="5" key="1">
    <citation type="submission" date="2025-08" db="UniProtKB">
        <authorList>
            <consortium name="RefSeq"/>
        </authorList>
    </citation>
    <scope>IDENTIFICATION</scope>
    <source>
        <tissue evidence="5">Cell line</tissue>
    </source>
</reference>
<evidence type="ECO:0000313" key="5">
    <source>
        <dbReference type="RefSeq" id="XP_072588015.1"/>
    </source>
</evidence>
<sequence>MLSEIQGKMLHASTYMRYLKTQTHRKYNADCQVLGEGVNGELLVNRQSFNYTRCCRLGPACRRRARSGPRTRGPARRRVARGSGTSGARQTAPRAPDRRQQERGGRGKNVRRGLRWDSRQEDLRIILPDLGRSLTPTKTDPSPGRSRGVGFILFKDAASVEKLLDQKEHRLHGRVTGPKKARAMKKDPVKEIVCRGPSPEATGKGREYFGEFGEIEAMELPKDPKSHKRRGSVFVTLKEKHLPVKKVLERKLHQVAQGRVPPPGDRPPVDYSQSLAVGRVWGSGARAASWADLIPGFPEPERRVCFPPPLQPGPVDPGCKA</sequence>
<proteinExistence type="predicted"/>
<keyword evidence="4" id="KW-1185">Reference proteome</keyword>
<comment type="subcellular location">
    <subcellularLocation>
        <location evidence="1">Nucleus</location>
    </subcellularLocation>
</comment>
<evidence type="ECO:0000313" key="4">
    <source>
        <dbReference type="Proteomes" id="UP001652641"/>
    </source>
</evidence>
<feature type="compositionally biased region" description="Basic residues" evidence="3">
    <location>
        <begin position="63"/>
        <end position="80"/>
    </location>
</feature>
<evidence type="ECO:0000256" key="1">
    <source>
        <dbReference type="ARBA" id="ARBA00004123"/>
    </source>
</evidence>
<feature type="compositionally biased region" description="Basic and acidic residues" evidence="3">
    <location>
        <begin position="95"/>
        <end position="105"/>
    </location>
</feature>
<accession>A0ABM4YCK4</accession>
<dbReference type="Proteomes" id="UP001652641">
    <property type="component" value="Chromosome 12"/>
</dbReference>
<evidence type="ECO:0000256" key="2">
    <source>
        <dbReference type="ARBA" id="ARBA00023242"/>
    </source>
</evidence>
<dbReference type="RefSeq" id="XP_072588015.1">
    <property type="nucleotide sequence ID" value="XM_072731914.1"/>
</dbReference>
<dbReference type="PANTHER" id="PTHR48033:SF1">
    <property type="entry name" value="HETEROGENEOUS NUCLEAR RIBONUCLEOPROTEIN A_B"/>
    <property type="match status" value="1"/>
</dbReference>
<name>A0ABM4YCK4_VULVU</name>
<keyword evidence="2" id="KW-0539">Nucleus</keyword>
<gene>
    <name evidence="5" type="primary">LOC140594832</name>
</gene>
<protein>
    <submittedName>
        <fullName evidence="5">Heterogeneous nuclear ribonucleoprotein A/B-like</fullName>
    </submittedName>
</protein>
<dbReference type="PANTHER" id="PTHR48033">
    <property type="entry name" value="RNA-BINDING (RRM/RBD/RNP MOTIFS) FAMILY PROTEIN"/>
    <property type="match status" value="1"/>
</dbReference>
<dbReference type="GeneID" id="140594832"/>
<dbReference type="Gene3D" id="3.30.70.330">
    <property type="match status" value="2"/>
</dbReference>
<dbReference type="SUPFAM" id="SSF54928">
    <property type="entry name" value="RNA-binding domain, RBD"/>
    <property type="match status" value="1"/>
</dbReference>
<dbReference type="InterPro" id="IPR012677">
    <property type="entry name" value="Nucleotide-bd_a/b_plait_sf"/>
</dbReference>
<feature type="region of interest" description="Disordered" evidence="3">
    <location>
        <begin position="63"/>
        <end position="115"/>
    </location>
</feature>
<dbReference type="InterPro" id="IPR035979">
    <property type="entry name" value="RBD_domain_sf"/>
</dbReference>
<evidence type="ECO:0000256" key="3">
    <source>
        <dbReference type="SAM" id="MobiDB-lite"/>
    </source>
</evidence>
<organism evidence="4 5">
    <name type="scientific">Vulpes vulpes</name>
    <name type="common">Red fox</name>
    <dbReference type="NCBI Taxonomy" id="9627"/>
    <lineage>
        <taxon>Eukaryota</taxon>
        <taxon>Metazoa</taxon>
        <taxon>Chordata</taxon>
        <taxon>Craniata</taxon>
        <taxon>Vertebrata</taxon>
        <taxon>Euteleostomi</taxon>
        <taxon>Mammalia</taxon>
        <taxon>Eutheria</taxon>
        <taxon>Laurasiatheria</taxon>
        <taxon>Carnivora</taxon>
        <taxon>Caniformia</taxon>
        <taxon>Canidae</taxon>
        <taxon>Vulpes</taxon>
    </lineage>
</organism>